<protein>
    <submittedName>
        <fullName evidence="4">Uncharacterized protein LOC103518440</fullName>
    </submittedName>
</protein>
<keyword evidence="2" id="KW-0732">Signal</keyword>
<evidence type="ECO:0000313" key="3">
    <source>
        <dbReference type="Proteomes" id="UP000079169"/>
    </source>
</evidence>
<evidence type="ECO:0000256" key="1">
    <source>
        <dbReference type="SAM" id="MobiDB-lite"/>
    </source>
</evidence>
<feature type="chain" id="PRO_5017988531" evidence="2">
    <location>
        <begin position="26"/>
        <end position="139"/>
    </location>
</feature>
<dbReference type="Proteomes" id="UP000079169">
    <property type="component" value="Unplaced"/>
</dbReference>
<dbReference type="AlphaFoldDB" id="A0A3Q0JH28"/>
<keyword evidence="3" id="KW-1185">Reference proteome</keyword>
<dbReference type="KEGG" id="dci:103518440"/>
<evidence type="ECO:0000313" key="4">
    <source>
        <dbReference type="RefSeq" id="XP_026686035.1"/>
    </source>
</evidence>
<gene>
    <name evidence="4" type="primary">LOC103518440</name>
</gene>
<feature type="compositionally biased region" description="Polar residues" evidence="1">
    <location>
        <begin position="124"/>
        <end position="139"/>
    </location>
</feature>
<evidence type="ECO:0000256" key="2">
    <source>
        <dbReference type="SAM" id="SignalP"/>
    </source>
</evidence>
<proteinExistence type="predicted"/>
<name>A0A3Q0JH28_DIACI</name>
<dbReference type="GeneID" id="103518440"/>
<dbReference type="PaxDb" id="121845-A0A3Q0JH28"/>
<accession>A0A3Q0JH28</accession>
<feature type="signal peptide" evidence="2">
    <location>
        <begin position="1"/>
        <end position="25"/>
    </location>
</feature>
<reference evidence="4" key="1">
    <citation type="submission" date="2025-08" db="UniProtKB">
        <authorList>
            <consortium name="RefSeq"/>
        </authorList>
    </citation>
    <scope>IDENTIFICATION</scope>
</reference>
<sequence length="139" mass="15699">MKIMRLIVVDLVLTLLLWHNGHVNSVECFASGMNATQSRDLATVENVTTVGRHVDATHLEDLRNVSYNKRRIKRKGRRNGSEIHSSENSDMNIRKYVIRKNVDNENGTNVQEKVDIAQREVNRSGESLNTAGKNGENVT</sequence>
<feature type="region of interest" description="Disordered" evidence="1">
    <location>
        <begin position="119"/>
        <end position="139"/>
    </location>
</feature>
<organism evidence="3 4">
    <name type="scientific">Diaphorina citri</name>
    <name type="common">Asian citrus psyllid</name>
    <dbReference type="NCBI Taxonomy" id="121845"/>
    <lineage>
        <taxon>Eukaryota</taxon>
        <taxon>Metazoa</taxon>
        <taxon>Ecdysozoa</taxon>
        <taxon>Arthropoda</taxon>
        <taxon>Hexapoda</taxon>
        <taxon>Insecta</taxon>
        <taxon>Pterygota</taxon>
        <taxon>Neoptera</taxon>
        <taxon>Paraneoptera</taxon>
        <taxon>Hemiptera</taxon>
        <taxon>Sternorrhyncha</taxon>
        <taxon>Psylloidea</taxon>
        <taxon>Psyllidae</taxon>
        <taxon>Diaphorininae</taxon>
        <taxon>Diaphorina</taxon>
    </lineage>
</organism>
<dbReference type="RefSeq" id="XP_026686035.1">
    <property type="nucleotide sequence ID" value="XM_026830234.1"/>
</dbReference>